<organism evidence="7 8">
    <name type="scientific">Quercus rubra</name>
    <name type="common">Northern red oak</name>
    <name type="synonym">Quercus borealis</name>
    <dbReference type="NCBI Taxonomy" id="3512"/>
    <lineage>
        <taxon>Eukaryota</taxon>
        <taxon>Viridiplantae</taxon>
        <taxon>Streptophyta</taxon>
        <taxon>Embryophyta</taxon>
        <taxon>Tracheophyta</taxon>
        <taxon>Spermatophyta</taxon>
        <taxon>Magnoliopsida</taxon>
        <taxon>eudicotyledons</taxon>
        <taxon>Gunneridae</taxon>
        <taxon>Pentapetalae</taxon>
        <taxon>rosids</taxon>
        <taxon>fabids</taxon>
        <taxon>Fagales</taxon>
        <taxon>Fagaceae</taxon>
        <taxon>Quercus</taxon>
    </lineage>
</organism>
<evidence type="ECO:0000256" key="3">
    <source>
        <dbReference type="ARBA" id="ARBA00022471"/>
    </source>
</evidence>
<proteinExistence type="inferred from homology"/>
<evidence type="ECO:0000313" key="7">
    <source>
        <dbReference type="EMBL" id="KAK4607230.1"/>
    </source>
</evidence>
<dbReference type="GO" id="GO:0060320">
    <property type="term" value="P:rejection of self pollen"/>
    <property type="evidence" value="ECO:0007669"/>
    <property type="project" value="UniProtKB-KW"/>
</dbReference>
<keyword evidence="4 6" id="KW-0964">Secreted</keyword>
<feature type="signal peptide" evidence="6">
    <location>
        <begin position="1"/>
        <end position="23"/>
    </location>
</feature>
<sequence>MMSTLKSFVIFSLWLYFASSIHAKVHVRVINMLQDGRSMNIHCQSKDDDLGNIILKNGDEIEWSFSDNFWGTTLFFCDVQWENLNYHFDVYSNARDHKRCHSECRWMISDYGLLYGYDQESGKWSSFPLKPMRAS</sequence>
<keyword evidence="8" id="KW-1185">Reference proteome</keyword>
<dbReference type="EMBL" id="JAXUIC010000001">
    <property type="protein sequence ID" value="KAK4607230.1"/>
    <property type="molecule type" value="Genomic_DNA"/>
</dbReference>
<evidence type="ECO:0000256" key="2">
    <source>
        <dbReference type="ARBA" id="ARBA00005581"/>
    </source>
</evidence>
<comment type="subcellular location">
    <subcellularLocation>
        <location evidence="1 6">Secreted</location>
    </subcellularLocation>
</comment>
<keyword evidence="3 6" id="KW-0713">Self-incompatibility</keyword>
<evidence type="ECO:0000256" key="6">
    <source>
        <dbReference type="RuleBase" id="RU367044"/>
    </source>
</evidence>
<reference evidence="7 8" key="1">
    <citation type="journal article" date="2023" name="G3 (Bethesda)">
        <title>A haplotype-resolved chromosome-scale genome for Quercus rubra L. provides insights into the genetics of adaptive traits for red oak species.</title>
        <authorList>
            <person name="Kapoor B."/>
            <person name="Jenkins J."/>
            <person name="Schmutz J."/>
            <person name="Zhebentyayeva T."/>
            <person name="Kuelheim C."/>
            <person name="Coggeshall M."/>
            <person name="Heim C."/>
            <person name="Lasky J.R."/>
            <person name="Leites L."/>
            <person name="Islam-Faridi N."/>
            <person name="Romero-Severson J."/>
            <person name="DeLeo V.L."/>
            <person name="Lucas S.M."/>
            <person name="Lazic D."/>
            <person name="Gailing O."/>
            <person name="Carlson J."/>
            <person name="Staton M."/>
        </authorList>
    </citation>
    <scope>NUCLEOTIDE SEQUENCE [LARGE SCALE GENOMIC DNA]</scope>
    <source>
        <strain evidence="7">Pseudo-F2</strain>
    </source>
</reference>
<evidence type="ECO:0000313" key="8">
    <source>
        <dbReference type="Proteomes" id="UP001324115"/>
    </source>
</evidence>
<dbReference type="PANTHER" id="PTHR31232">
    <property type="match status" value="1"/>
</dbReference>
<evidence type="ECO:0000256" key="4">
    <source>
        <dbReference type="ARBA" id="ARBA00022525"/>
    </source>
</evidence>
<evidence type="ECO:0000256" key="1">
    <source>
        <dbReference type="ARBA" id="ARBA00004613"/>
    </source>
</evidence>
<protein>
    <recommendedName>
        <fullName evidence="6">S-protein homolog</fullName>
    </recommendedName>
</protein>
<dbReference type="GO" id="GO:0005576">
    <property type="term" value="C:extracellular region"/>
    <property type="evidence" value="ECO:0007669"/>
    <property type="project" value="UniProtKB-SubCell"/>
</dbReference>
<evidence type="ECO:0000256" key="5">
    <source>
        <dbReference type="ARBA" id="ARBA00022729"/>
    </source>
</evidence>
<name>A0AAN7G899_QUERU</name>
<dbReference type="PANTHER" id="PTHR31232:SF18">
    <property type="entry name" value="S-PROTEIN HOMOLOG"/>
    <property type="match status" value="1"/>
</dbReference>
<dbReference type="Pfam" id="PF05938">
    <property type="entry name" value="Self-incomp_S1"/>
    <property type="match status" value="1"/>
</dbReference>
<comment type="caution">
    <text evidence="7">The sequence shown here is derived from an EMBL/GenBank/DDBJ whole genome shotgun (WGS) entry which is preliminary data.</text>
</comment>
<comment type="similarity">
    <text evidence="2 6">Belongs to the plant self-incompatibility (S1) protein family.</text>
</comment>
<feature type="chain" id="PRO_5042662298" description="S-protein homolog" evidence="6">
    <location>
        <begin position="24"/>
        <end position="135"/>
    </location>
</feature>
<dbReference type="InterPro" id="IPR010264">
    <property type="entry name" value="Self-incomp_S1"/>
</dbReference>
<keyword evidence="5 6" id="KW-0732">Signal</keyword>
<accession>A0AAN7G899</accession>
<dbReference type="AlphaFoldDB" id="A0AAN7G899"/>
<dbReference type="Proteomes" id="UP001324115">
    <property type="component" value="Unassembled WGS sequence"/>
</dbReference>
<gene>
    <name evidence="7" type="ORF">RGQ29_001164</name>
</gene>